<dbReference type="GO" id="GO:0006516">
    <property type="term" value="P:glycoprotein catabolic process"/>
    <property type="evidence" value="ECO:0007669"/>
    <property type="project" value="TreeGrafter"/>
</dbReference>
<dbReference type="PANTHER" id="PTHR43730:SF1">
    <property type="entry name" value="BETA-MANNOSIDASE"/>
    <property type="match status" value="1"/>
</dbReference>
<dbReference type="Gene3D" id="2.60.120.260">
    <property type="entry name" value="Galactose-binding domain-like"/>
    <property type="match status" value="1"/>
</dbReference>
<dbReference type="FunFam" id="3.20.20.80:FF:000050">
    <property type="entry name" value="Beta-mannosidase B"/>
    <property type="match status" value="1"/>
</dbReference>
<organism evidence="8 9">
    <name type="scientific">Promicromonospora sukumoe</name>
    <dbReference type="NCBI Taxonomy" id="88382"/>
    <lineage>
        <taxon>Bacteria</taxon>
        <taxon>Bacillati</taxon>
        <taxon>Actinomycetota</taxon>
        <taxon>Actinomycetes</taxon>
        <taxon>Micrococcales</taxon>
        <taxon>Promicromonosporaceae</taxon>
        <taxon>Promicromonospora</taxon>
    </lineage>
</organism>
<dbReference type="RefSeq" id="WP_182614873.1">
    <property type="nucleotide sequence ID" value="NZ_BAAATF010000005.1"/>
</dbReference>
<feature type="domain" description="Beta-mannosidase-like galactose-binding" evidence="7">
    <location>
        <begin position="32"/>
        <end position="183"/>
    </location>
</feature>
<keyword evidence="4 8" id="KW-0378">Hydrolase</keyword>
<accession>A0A7W3PD22</accession>
<name>A0A7W3PD22_9MICO</name>
<evidence type="ECO:0000313" key="8">
    <source>
        <dbReference type="EMBL" id="MBA8807266.1"/>
    </source>
</evidence>
<proteinExistence type="inferred from homology"/>
<comment type="similarity">
    <text evidence="2">Belongs to the glycosyl hydrolase 2 family.</text>
</comment>
<dbReference type="EMBL" id="JACGWV010000001">
    <property type="protein sequence ID" value="MBA8807266.1"/>
    <property type="molecule type" value="Genomic_DNA"/>
</dbReference>
<evidence type="ECO:0000259" key="7">
    <source>
        <dbReference type="Pfam" id="PF22666"/>
    </source>
</evidence>
<dbReference type="Proteomes" id="UP000540568">
    <property type="component" value="Unassembled WGS sequence"/>
</dbReference>
<evidence type="ECO:0000256" key="1">
    <source>
        <dbReference type="ARBA" id="ARBA00000829"/>
    </source>
</evidence>
<dbReference type="GO" id="GO:0004567">
    <property type="term" value="F:beta-mannosidase activity"/>
    <property type="evidence" value="ECO:0007669"/>
    <property type="project" value="UniProtKB-EC"/>
</dbReference>
<dbReference type="SUPFAM" id="SSF49303">
    <property type="entry name" value="beta-Galactosidase/glucuronidase domain"/>
    <property type="match status" value="1"/>
</dbReference>
<evidence type="ECO:0000256" key="5">
    <source>
        <dbReference type="ARBA" id="ARBA00023295"/>
    </source>
</evidence>
<feature type="domain" description="Glycoside hydrolase family 2 immunoglobulin-like beta-sandwich" evidence="6">
    <location>
        <begin position="223"/>
        <end position="306"/>
    </location>
</feature>
<reference evidence="8 9" key="1">
    <citation type="submission" date="2020-07" db="EMBL/GenBank/DDBJ databases">
        <title>Sequencing the genomes of 1000 actinobacteria strains.</title>
        <authorList>
            <person name="Klenk H.-P."/>
        </authorList>
    </citation>
    <scope>NUCLEOTIDE SEQUENCE [LARGE SCALE GENOMIC DNA]</scope>
    <source>
        <strain evidence="8 9">DSM 44121</strain>
    </source>
</reference>
<comment type="catalytic activity">
    <reaction evidence="1">
        <text>Hydrolysis of terminal, non-reducing beta-D-mannose residues in beta-D-mannosides.</text>
        <dbReference type="EC" id="3.2.1.25"/>
    </reaction>
</comment>
<evidence type="ECO:0000259" key="6">
    <source>
        <dbReference type="Pfam" id="PF00703"/>
    </source>
</evidence>
<evidence type="ECO:0000256" key="4">
    <source>
        <dbReference type="ARBA" id="ARBA00022801"/>
    </source>
</evidence>
<dbReference type="Pfam" id="PF22666">
    <property type="entry name" value="Glyco_hydro_2_N2"/>
    <property type="match status" value="1"/>
</dbReference>
<sequence length="826" mass="90550">MLTRTAAPGPWTLHLDTPGPDADQAVLAGLPVAATVPGTVHTDLLAAGLIDDPYLDRNELLTPWIGRSRWRYETTLPAPGAPGEADAERTDLVLDGLDTLATVSVDGVERLRTRNMFRSYRVPLDSVDAAHVAVVFDSPWGPFDALDDEARRAFDSPSAHIRKMACNFGWDWGPTLVTAGIWRPVRIESWSVARLAETRVEVRAERGGGHDGAGWRGVVEVGVELERTSTAHDAELVVRVAGATASVVVPAAETSAQVVVEVPVADADLWWPRGSGAQPLHDLEVELLDHETGEPLDRDDRRVGFRSVEVRREADADGESFAFVVNGRPVAALGFNWIPDDCFPHRVTHDDVAARLCDAAEANANILRVWGGGLYESDDFYAQCDELGFLVWQDFAFACALYPEHEWMLQEVEAEARENVVRLMSHPSLAIWNGNNENWLGWDDWGWKERLGDQPWGERYYLDVLPRVVADVSPHAFYWPGSPYSGTPEVYSNDRSRGVVHLWDGWNEQGYQVFADDRPRFVSEFGWQGPPAWRTLTDAVHDDPLLPDSPGVLHHQKAVDGSLKLARGLAPYFDEPADMADWHWAMQLNQARALTFAIEHFRSLRPLNMGSIVWQLNDCWPVASWAVVDSAGRRRPAWFAVRAAFAPRLATIQPRDGELALVLVNDGHEEWAGSAIVRRVGLDGRVLAEQPVTFAVGPVAGQTLTLDPALSAPGDAAAEVLVADVDGAARAFRYFAVDRELAYPRPRLEVKAVPVDGGDVEVTVTTDTFVRDLTLHADRLGAGAAVDEALVTLLPGESATFRVTGVGVLAGTLAAPVLRHAADLLT</sequence>
<dbReference type="InterPro" id="IPR008979">
    <property type="entry name" value="Galactose-bd-like_sf"/>
</dbReference>
<keyword evidence="9" id="KW-1185">Reference proteome</keyword>
<dbReference type="InterPro" id="IPR036156">
    <property type="entry name" value="Beta-gal/glucu_dom_sf"/>
</dbReference>
<dbReference type="Gene3D" id="2.60.40.10">
    <property type="entry name" value="Immunoglobulins"/>
    <property type="match status" value="1"/>
</dbReference>
<dbReference type="InterPro" id="IPR013783">
    <property type="entry name" value="Ig-like_fold"/>
</dbReference>
<dbReference type="GO" id="GO:0005975">
    <property type="term" value="P:carbohydrate metabolic process"/>
    <property type="evidence" value="ECO:0007669"/>
    <property type="project" value="InterPro"/>
</dbReference>
<dbReference type="AlphaFoldDB" id="A0A7W3PD22"/>
<dbReference type="SUPFAM" id="SSF49785">
    <property type="entry name" value="Galactose-binding domain-like"/>
    <property type="match status" value="1"/>
</dbReference>
<evidence type="ECO:0000313" key="9">
    <source>
        <dbReference type="Proteomes" id="UP000540568"/>
    </source>
</evidence>
<dbReference type="InterPro" id="IPR050887">
    <property type="entry name" value="Beta-mannosidase_GH2"/>
</dbReference>
<dbReference type="EC" id="3.2.1.25" evidence="3"/>
<comment type="caution">
    <text evidence="8">The sequence shown here is derived from an EMBL/GenBank/DDBJ whole genome shotgun (WGS) entry which is preliminary data.</text>
</comment>
<keyword evidence="5 8" id="KW-0326">Glycosidase</keyword>
<dbReference type="Gene3D" id="3.20.20.80">
    <property type="entry name" value="Glycosidases"/>
    <property type="match status" value="1"/>
</dbReference>
<dbReference type="PANTHER" id="PTHR43730">
    <property type="entry name" value="BETA-MANNOSIDASE"/>
    <property type="match status" value="1"/>
</dbReference>
<dbReference type="InterPro" id="IPR054593">
    <property type="entry name" value="Beta-mannosidase-like_N2"/>
</dbReference>
<dbReference type="InterPro" id="IPR017853">
    <property type="entry name" value="GH"/>
</dbReference>
<evidence type="ECO:0000256" key="3">
    <source>
        <dbReference type="ARBA" id="ARBA00012754"/>
    </source>
</evidence>
<protein>
    <recommendedName>
        <fullName evidence="3">beta-mannosidase</fullName>
        <ecNumber evidence="3">3.2.1.25</ecNumber>
    </recommendedName>
</protein>
<evidence type="ECO:0000256" key="2">
    <source>
        <dbReference type="ARBA" id="ARBA00007401"/>
    </source>
</evidence>
<dbReference type="Pfam" id="PF00703">
    <property type="entry name" value="Glyco_hydro_2"/>
    <property type="match status" value="1"/>
</dbReference>
<dbReference type="SUPFAM" id="SSF51445">
    <property type="entry name" value="(Trans)glycosidases"/>
    <property type="match status" value="1"/>
</dbReference>
<dbReference type="InterPro" id="IPR006102">
    <property type="entry name" value="Ig-like_GH2"/>
</dbReference>
<gene>
    <name evidence="8" type="ORF">FHX71_001208</name>
</gene>